<feature type="region of interest" description="Disordered" evidence="1">
    <location>
        <begin position="1"/>
        <end position="174"/>
    </location>
</feature>
<accession>A0A9P4GFV1</accession>
<dbReference type="AlphaFoldDB" id="A0A9P4GFV1"/>
<feature type="compositionally biased region" description="Low complexity" evidence="1">
    <location>
        <begin position="8"/>
        <end position="21"/>
    </location>
</feature>
<dbReference type="GeneID" id="63853411"/>
<evidence type="ECO:0000256" key="1">
    <source>
        <dbReference type="SAM" id="MobiDB-lite"/>
    </source>
</evidence>
<dbReference type="Proteomes" id="UP000800039">
    <property type="component" value="Unassembled WGS sequence"/>
</dbReference>
<organism evidence="2 3">
    <name type="scientific">Cucurbitaria berberidis CBS 394.84</name>
    <dbReference type="NCBI Taxonomy" id="1168544"/>
    <lineage>
        <taxon>Eukaryota</taxon>
        <taxon>Fungi</taxon>
        <taxon>Dikarya</taxon>
        <taxon>Ascomycota</taxon>
        <taxon>Pezizomycotina</taxon>
        <taxon>Dothideomycetes</taxon>
        <taxon>Pleosporomycetidae</taxon>
        <taxon>Pleosporales</taxon>
        <taxon>Pleosporineae</taxon>
        <taxon>Cucurbitariaceae</taxon>
        <taxon>Cucurbitaria</taxon>
    </lineage>
</organism>
<feature type="compositionally biased region" description="Low complexity" evidence="1">
    <location>
        <begin position="116"/>
        <end position="145"/>
    </location>
</feature>
<evidence type="ECO:0000313" key="3">
    <source>
        <dbReference type="Proteomes" id="UP000800039"/>
    </source>
</evidence>
<protein>
    <submittedName>
        <fullName evidence="2">Uncharacterized protein</fullName>
    </submittedName>
</protein>
<feature type="compositionally biased region" description="Polar residues" evidence="1">
    <location>
        <begin position="60"/>
        <end position="75"/>
    </location>
</feature>
<evidence type="ECO:0000313" key="2">
    <source>
        <dbReference type="EMBL" id="KAF1844405.1"/>
    </source>
</evidence>
<feature type="compositionally biased region" description="Low complexity" evidence="1">
    <location>
        <begin position="163"/>
        <end position="174"/>
    </location>
</feature>
<keyword evidence="3" id="KW-1185">Reference proteome</keyword>
<sequence length="174" mass="18332">MSNRHSKTSSPSNSPKLPSSHATPEVRQPTESSATPQDFTETPQAPAEQPISTPVIIITGSPSSRAPSPESTIRQGRSLGHRHRDSTSQPPRSHRSSTPYEQPRRSSSQPEVESRTTTATTMSSSSSSPGNTSTAGASSGSSNPSYQLPYAPFPYPMPANARGSGQQQSGGQSK</sequence>
<proteinExistence type="predicted"/>
<dbReference type="RefSeq" id="XP_040786968.1">
    <property type="nucleotide sequence ID" value="XM_040936160.1"/>
</dbReference>
<comment type="caution">
    <text evidence="2">The sequence shown here is derived from an EMBL/GenBank/DDBJ whole genome shotgun (WGS) entry which is preliminary data.</text>
</comment>
<dbReference type="EMBL" id="ML976617">
    <property type="protein sequence ID" value="KAF1844405.1"/>
    <property type="molecule type" value="Genomic_DNA"/>
</dbReference>
<gene>
    <name evidence="2" type="ORF">K460DRAFT_397508</name>
</gene>
<feature type="compositionally biased region" description="Polar residues" evidence="1">
    <location>
        <begin position="29"/>
        <end position="43"/>
    </location>
</feature>
<dbReference type="OrthoDB" id="3798940at2759"/>
<feature type="compositionally biased region" description="Polar residues" evidence="1">
    <location>
        <begin position="87"/>
        <end position="111"/>
    </location>
</feature>
<reference evidence="2" key="1">
    <citation type="submission" date="2020-01" db="EMBL/GenBank/DDBJ databases">
        <authorList>
            <consortium name="DOE Joint Genome Institute"/>
            <person name="Haridas S."/>
            <person name="Albert R."/>
            <person name="Binder M."/>
            <person name="Bloem J."/>
            <person name="Labutti K."/>
            <person name="Salamov A."/>
            <person name="Andreopoulos B."/>
            <person name="Baker S.E."/>
            <person name="Barry K."/>
            <person name="Bills G."/>
            <person name="Bluhm B.H."/>
            <person name="Cannon C."/>
            <person name="Castanera R."/>
            <person name="Culley D.E."/>
            <person name="Daum C."/>
            <person name="Ezra D."/>
            <person name="Gonzalez J.B."/>
            <person name="Henrissat B."/>
            <person name="Kuo A."/>
            <person name="Liang C."/>
            <person name="Lipzen A."/>
            <person name="Lutzoni F."/>
            <person name="Magnuson J."/>
            <person name="Mondo S."/>
            <person name="Nolan M."/>
            <person name="Ohm R."/>
            <person name="Pangilinan J."/>
            <person name="Park H.-J."/>
            <person name="Ramirez L."/>
            <person name="Alfaro M."/>
            <person name="Sun H."/>
            <person name="Tritt A."/>
            <person name="Yoshinaga Y."/>
            <person name="Zwiers L.-H."/>
            <person name="Turgeon B.G."/>
            <person name="Goodwin S.B."/>
            <person name="Spatafora J.W."/>
            <person name="Crous P.W."/>
            <person name="Grigoriev I.V."/>
        </authorList>
    </citation>
    <scope>NUCLEOTIDE SEQUENCE</scope>
    <source>
        <strain evidence="2">CBS 394.84</strain>
    </source>
</reference>
<name>A0A9P4GFV1_9PLEO</name>